<dbReference type="AlphaFoldDB" id="A0A915I5S5"/>
<dbReference type="PROSITE" id="PS50292">
    <property type="entry name" value="PEROXIDASE_3"/>
    <property type="match status" value="1"/>
</dbReference>
<dbReference type="InterPro" id="IPR019791">
    <property type="entry name" value="Haem_peroxidase_animal"/>
</dbReference>
<keyword evidence="4" id="KW-0325">Glycoprotein</keyword>
<dbReference type="PANTHER" id="PTHR11475:SF4">
    <property type="entry name" value="CHORION PEROXIDASE"/>
    <property type="match status" value="1"/>
</dbReference>
<organism evidence="5 6">
    <name type="scientific">Romanomermis culicivorax</name>
    <name type="common">Nematode worm</name>
    <dbReference type="NCBI Taxonomy" id="13658"/>
    <lineage>
        <taxon>Eukaryota</taxon>
        <taxon>Metazoa</taxon>
        <taxon>Ecdysozoa</taxon>
        <taxon>Nematoda</taxon>
        <taxon>Enoplea</taxon>
        <taxon>Dorylaimia</taxon>
        <taxon>Mermithida</taxon>
        <taxon>Mermithoidea</taxon>
        <taxon>Mermithidae</taxon>
        <taxon>Romanomermis</taxon>
    </lineage>
</organism>
<comment type="subcellular location">
    <subcellularLocation>
        <location evidence="1">Secreted</location>
    </subcellularLocation>
</comment>
<keyword evidence="3" id="KW-0575">Peroxidase</keyword>
<sequence>MIDNLSIFTRFWYQNPGVFAPDQLAELEKVRFSRIICDNSDEFRTISLDAFEFTNSTANLDSCSKIPSIDLSKWADQ</sequence>
<keyword evidence="5" id="KW-1185">Reference proteome</keyword>
<dbReference type="PANTHER" id="PTHR11475">
    <property type="entry name" value="OXIDASE/PEROXIDASE"/>
    <property type="match status" value="1"/>
</dbReference>
<evidence type="ECO:0000313" key="6">
    <source>
        <dbReference type="WBParaSite" id="nRc.2.0.1.t08734-RA"/>
    </source>
</evidence>
<dbReference type="GO" id="GO:0005576">
    <property type="term" value="C:extracellular region"/>
    <property type="evidence" value="ECO:0007669"/>
    <property type="project" value="UniProtKB-SubCell"/>
</dbReference>
<dbReference type="GO" id="GO:0004601">
    <property type="term" value="F:peroxidase activity"/>
    <property type="evidence" value="ECO:0007669"/>
    <property type="project" value="UniProtKB-KW"/>
</dbReference>
<dbReference type="GO" id="GO:0006979">
    <property type="term" value="P:response to oxidative stress"/>
    <property type="evidence" value="ECO:0007669"/>
    <property type="project" value="InterPro"/>
</dbReference>
<evidence type="ECO:0000256" key="2">
    <source>
        <dbReference type="ARBA" id="ARBA00022525"/>
    </source>
</evidence>
<reference evidence="6" key="1">
    <citation type="submission" date="2022-11" db="UniProtKB">
        <authorList>
            <consortium name="WormBaseParasite"/>
        </authorList>
    </citation>
    <scope>IDENTIFICATION</scope>
</reference>
<dbReference type="GO" id="GO:0020037">
    <property type="term" value="F:heme binding"/>
    <property type="evidence" value="ECO:0007669"/>
    <property type="project" value="InterPro"/>
</dbReference>
<dbReference type="OMA" id="NALVSCR"/>
<dbReference type="Pfam" id="PF03098">
    <property type="entry name" value="An_peroxidase"/>
    <property type="match status" value="1"/>
</dbReference>
<dbReference type="Proteomes" id="UP000887565">
    <property type="component" value="Unplaced"/>
</dbReference>
<evidence type="ECO:0000256" key="4">
    <source>
        <dbReference type="ARBA" id="ARBA00023180"/>
    </source>
</evidence>
<name>A0A915I5S5_ROMCU</name>
<dbReference type="WBParaSite" id="nRc.2.0.1.t08734-RA">
    <property type="protein sequence ID" value="nRc.2.0.1.t08734-RA"/>
    <property type="gene ID" value="nRc.2.0.1.g08734"/>
</dbReference>
<evidence type="ECO:0000256" key="3">
    <source>
        <dbReference type="ARBA" id="ARBA00022559"/>
    </source>
</evidence>
<keyword evidence="2" id="KW-0964">Secreted</keyword>
<evidence type="ECO:0000313" key="5">
    <source>
        <dbReference type="Proteomes" id="UP000887565"/>
    </source>
</evidence>
<keyword evidence="3" id="KW-0560">Oxidoreductase</keyword>
<dbReference type="SUPFAM" id="SSF48113">
    <property type="entry name" value="Heme-dependent peroxidases"/>
    <property type="match status" value="1"/>
</dbReference>
<proteinExistence type="predicted"/>
<protein>
    <submittedName>
        <fullName evidence="6">Uncharacterized protein</fullName>
    </submittedName>
</protein>
<dbReference type="InterPro" id="IPR010255">
    <property type="entry name" value="Haem_peroxidase_sf"/>
</dbReference>
<accession>A0A915I5S5</accession>
<evidence type="ECO:0000256" key="1">
    <source>
        <dbReference type="ARBA" id="ARBA00004613"/>
    </source>
</evidence>
<dbReference type="InterPro" id="IPR037120">
    <property type="entry name" value="Haem_peroxidase_sf_animal"/>
</dbReference>
<dbReference type="Gene3D" id="1.10.640.10">
    <property type="entry name" value="Haem peroxidase domain superfamily, animal type"/>
    <property type="match status" value="1"/>
</dbReference>